<evidence type="ECO:0000259" key="2">
    <source>
        <dbReference type="Pfam" id="PF26188"/>
    </source>
</evidence>
<dbReference type="PANTHER" id="PTHR21228">
    <property type="entry name" value="FAST LEU-RICH DOMAIN-CONTAINING"/>
    <property type="match status" value="1"/>
</dbReference>
<dbReference type="Pfam" id="PF26188">
    <property type="entry name" value="RESC6"/>
    <property type="match status" value="1"/>
</dbReference>
<dbReference type="PANTHER" id="PTHR21228:SF40">
    <property type="entry name" value="LD45607P"/>
    <property type="match status" value="1"/>
</dbReference>
<dbReference type="AlphaFoldDB" id="A0A7S1QSQ4"/>
<dbReference type="GO" id="GO:0000963">
    <property type="term" value="P:mitochondrial RNA processing"/>
    <property type="evidence" value="ECO:0007669"/>
    <property type="project" value="TreeGrafter"/>
</dbReference>
<dbReference type="GO" id="GO:0003723">
    <property type="term" value="F:RNA binding"/>
    <property type="evidence" value="ECO:0007669"/>
    <property type="project" value="TreeGrafter"/>
</dbReference>
<gene>
    <name evidence="3" type="ORF">ACAT0790_LOCUS29878</name>
</gene>
<feature type="domain" description="RNA-editing substrate-binding complex 6 protein" evidence="2">
    <location>
        <begin position="50"/>
        <end position="213"/>
    </location>
</feature>
<dbReference type="InterPro" id="IPR050870">
    <property type="entry name" value="FAST_kinase"/>
</dbReference>
<accession>A0A7S1QSQ4</accession>
<dbReference type="InterPro" id="IPR058917">
    <property type="entry name" value="RESC6_dom"/>
</dbReference>
<proteinExistence type="predicted"/>
<dbReference type="EMBL" id="HBGE01049461">
    <property type="protein sequence ID" value="CAD9147062.1"/>
    <property type="molecule type" value="Transcribed_RNA"/>
</dbReference>
<protein>
    <recommendedName>
        <fullName evidence="2">RNA-editing substrate-binding complex 6 protein domain-containing protein</fullName>
    </recommendedName>
</protein>
<evidence type="ECO:0000256" key="1">
    <source>
        <dbReference type="SAM" id="MobiDB-lite"/>
    </source>
</evidence>
<evidence type="ECO:0000313" key="3">
    <source>
        <dbReference type="EMBL" id="CAD9147062.1"/>
    </source>
</evidence>
<dbReference type="GO" id="GO:0035770">
    <property type="term" value="C:ribonucleoprotein granule"/>
    <property type="evidence" value="ECO:0007669"/>
    <property type="project" value="TreeGrafter"/>
</dbReference>
<sequence length="477" mass="51428">MMNAAGQTCLHQTLSNVTWSLAHLYTPDIKLLGLVASMATTYMEGFKPFELSMLLWGFAKTGVVEEMPHAIEVVFRTASSQITASFGHFSFRSLAMIVWAFATARQRDPRLFSGIAAEMRRNASAANCQEVGNTVWAFASAGHRDKKMLTTLAQAAVPLIREFKAQEISNMLWGFATLGFFHEEVFLSSIAAALRMDLGSQHLAIILWACSKVMPKHSAMDSLIISFAPLCVSRLGAFKPQEVSSTVQALAKVLTQDKEEAETSASNLLFGGIAPLHEDVMMLLDALAHRVARTALALTPAAFVTAVCSLLSLGERSGRRPDHVLEQAVMLRVPELALGEKVTLLEAFLSPPCVARGVVSVLAANLASALDSLQNKDFQALVQLCRTARRVPDDAADPGRGELVSWCLALAAGLPDAMLQAEGPDCEPQADADPCSGSDASSEISELDEGVFDAPAGSEYRVDTAESLPFMEWRPKA</sequence>
<feature type="region of interest" description="Disordered" evidence="1">
    <location>
        <begin position="422"/>
        <end position="458"/>
    </location>
</feature>
<reference evidence="3" key="1">
    <citation type="submission" date="2021-01" db="EMBL/GenBank/DDBJ databases">
        <authorList>
            <person name="Corre E."/>
            <person name="Pelletier E."/>
            <person name="Niang G."/>
            <person name="Scheremetjew M."/>
            <person name="Finn R."/>
            <person name="Kale V."/>
            <person name="Holt S."/>
            <person name="Cochrane G."/>
            <person name="Meng A."/>
            <person name="Brown T."/>
            <person name="Cohen L."/>
        </authorList>
    </citation>
    <scope>NUCLEOTIDE SEQUENCE</scope>
    <source>
        <strain evidence="3">OF101</strain>
    </source>
</reference>
<dbReference type="GO" id="GO:0044528">
    <property type="term" value="P:regulation of mitochondrial mRNA stability"/>
    <property type="evidence" value="ECO:0007669"/>
    <property type="project" value="TreeGrafter"/>
</dbReference>
<organism evidence="3">
    <name type="scientific">Alexandrium catenella</name>
    <name type="common">Red tide dinoflagellate</name>
    <name type="synonym">Gonyaulax catenella</name>
    <dbReference type="NCBI Taxonomy" id="2925"/>
    <lineage>
        <taxon>Eukaryota</taxon>
        <taxon>Sar</taxon>
        <taxon>Alveolata</taxon>
        <taxon>Dinophyceae</taxon>
        <taxon>Gonyaulacales</taxon>
        <taxon>Pyrocystaceae</taxon>
        <taxon>Alexandrium</taxon>
    </lineage>
</organism>
<name>A0A7S1QSQ4_ALECA</name>
<dbReference type="GO" id="GO:0005759">
    <property type="term" value="C:mitochondrial matrix"/>
    <property type="evidence" value="ECO:0007669"/>
    <property type="project" value="TreeGrafter"/>
</dbReference>